<dbReference type="Gene3D" id="3.40.1190.20">
    <property type="match status" value="1"/>
</dbReference>
<dbReference type="Proteomes" id="UP000266720">
    <property type="component" value="Chromosome"/>
</dbReference>
<dbReference type="GeneID" id="25406034"/>
<dbReference type="PROSITE" id="PS00583">
    <property type="entry name" value="PFKB_KINASES_1"/>
    <property type="match status" value="1"/>
</dbReference>
<feature type="domain" description="Carbohydrate kinase PfkB" evidence="5">
    <location>
        <begin position="9"/>
        <end position="294"/>
    </location>
</feature>
<proteinExistence type="inferred from homology"/>
<reference evidence="7" key="1">
    <citation type="book" date="2010" name="EXTREMOPHILES" publisher="0:0-0">
        <title>Complete genome sequences of ten hyperthermophilic archaea reveal their metabolic capabilities and possible ecological roles.</title>
        <editorList>
            <person name="?"/>
        </editorList>
        <authorList>
            <person name="Ravin N.V."/>
            <person name="Mardanov A.V."/>
            <person name="Bonch-Osmolovskaya E.A."/>
            <person name="Skryabin K.G."/>
        </authorList>
    </citation>
    <scope>NUCLEOTIDE SEQUENCE [LARGE SCALE GENOMIC DNA]</scope>
    <source>
        <strain evidence="7">1505</strain>
    </source>
</reference>
<dbReference type="GO" id="GO:0004001">
    <property type="term" value="F:adenosine kinase activity"/>
    <property type="evidence" value="ECO:0007669"/>
    <property type="project" value="UniProtKB-EC"/>
</dbReference>
<dbReference type="InterPro" id="IPR029056">
    <property type="entry name" value="Ribokinase-like"/>
</dbReference>
<dbReference type="InterPro" id="IPR011611">
    <property type="entry name" value="PfkB_dom"/>
</dbReference>
<dbReference type="CDD" id="cd01942">
    <property type="entry name" value="ribokinase_group_A"/>
    <property type="match status" value="1"/>
</dbReference>
<dbReference type="KEGG" id="tcb:TCARB_0584"/>
<dbReference type="GO" id="GO:0003872">
    <property type="term" value="F:6-phosphofructokinase activity"/>
    <property type="evidence" value="ECO:0007669"/>
    <property type="project" value="UniProtKB-EC"/>
</dbReference>
<dbReference type="PROSITE" id="PS00584">
    <property type="entry name" value="PFKB_KINASES_2"/>
    <property type="match status" value="1"/>
</dbReference>
<dbReference type="EC" id="2.7.1.73" evidence="6"/>
<dbReference type="EMBL" id="CP007493">
    <property type="protein sequence ID" value="AJB41640.1"/>
    <property type="molecule type" value="Genomic_DNA"/>
</dbReference>
<organism evidence="6 7">
    <name type="scientific">Thermofilum adornatum 1505</name>
    <dbReference type="NCBI Taxonomy" id="697581"/>
    <lineage>
        <taxon>Archaea</taxon>
        <taxon>Thermoproteota</taxon>
        <taxon>Thermoprotei</taxon>
        <taxon>Thermofilales</taxon>
        <taxon>Thermofilaceae</taxon>
        <taxon>Thermofilum</taxon>
    </lineage>
</organism>
<evidence type="ECO:0000313" key="7">
    <source>
        <dbReference type="Proteomes" id="UP000266720"/>
    </source>
</evidence>
<evidence type="ECO:0000256" key="4">
    <source>
        <dbReference type="RuleBase" id="RU003704"/>
    </source>
</evidence>
<name>A0A3G1A4T0_9CREN</name>
<dbReference type="Pfam" id="PF00294">
    <property type="entry name" value="PfkB"/>
    <property type="match status" value="1"/>
</dbReference>
<dbReference type="EC" id="2.7.1.11" evidence="6"/>
<dbReference type="InterPro" id="IPR002139">
    <property type="entry name" value="Ribo/fructo_kinase"/>
</dbReference>
<dbReference type="PANTHER" id="PTHR10584">
    <property type="entry name" value="SUGAR KINASE"/>
    <property type="match status" value="1"/>
</dbReference>
<dbReference type="GeneID" id="16574146"/>
<dbReference type="SUPFAM" id="SSF53613">
    <property type="entry name" value="Ribokinase-like"/>
    <property type="match status" value="1"/>
</dbReference>
<keyword evidence="2 4" id="KW-0808">Transferase</keyword>
<dbReference type="PANTHER" id="PTHR10584:SF166">
    <property type="entry name" value="RIBOKINASE"/>
    <property type="match status" value="1"/>
</dbReference>
<evidence type="ECO:0000256" key="3">
    <source>
        <dbReference type="ARBA" id="ARBA00022777"/>
    </source>
</evidence>
<sequence length="311" mass="33522">MQAEKSRFDVVTLGHILLDLRFCVDAFATPDKEGAIKSQSHGVGGSAANVAIGIRRLGGKSAVIGKVGFDDFGKNALEDLVREGVDISNVRIDALNGKTGFTLVIIDSSGQIIMYGDKGVAETLTPEEVNTKVLRETEHLHIASLRVDTASSIAKIAKELGVRISWDPGRRQARLGLEALRPVIRYADIVLPNEIEAKAMTGTESIEEAAETLLKEGVGMVIIKRGARGVYVATKREVFEVPGYRPETVVDTTGAGDAFAAGLIMGLKKFELREAVRFATIVAGLKVTRLGSHEIPTWNEAIAVFEKQRKG</sequence>
<dbReference type="AlphaFoldDB" id="A0A3G1A4T0"/>
<evidence type="ECO:0000313" key="6">
    <source>
        <dbReference type="EMBL" id="AJB41640.1"/>
    </source>
</evidence>
<keyword evidence="3 4" id="KW-0418">Kinase</keyword>
<dbReference type="InterPro" id="IPR002173">
    <property type="entry name" value="Carboh/pur_kinase_PfkB_CS"/>
</dbReference>
<accession>A0A3G1A4T0</accession>
<evidence type="ECO:0000256" key="1">
    <source>
        <dbReference type="ARBA" id="ARBA00010688"/>
    </source>
</evidence>
<comment type="similarity">
    <text evidence="1 4">Belongs to the carbohydrate kinase PfkB family.</text>
</comment>
<dbReference type="RefSeq" id="WP_020963147.1">
    <property type="nucleotide sequence ID" value="NZ_CP007493.1"/>
</dbReference>
<dbReference type="EC" id="2.7.1.20" evidence="6"/>
<dbReference type="STRING" id="697581.TCARB_0584"/>
<dbReference type="PRINTS" id="PR00990">
    <property type="entry name" value="RIBOKINASE"/>
</dbReference>
<gene>
    <name evidence="6" type="ORF">TCARB_0584</name>
</gene>
<protein>
    <submittedName>
        <fullName evidence="6">ATP-dependent phosphofructokinase</fullName>
        <ecNumber evidence="6">2.7.1.11</ecNumber>
        <ecNumber evidence="6">2.7.1.20</ecNumber>
        <ecNumber evidence="6">2.7.1.73</ecNumber>
    </submittedName>
</protein>
<evidence type="ECO:0000256" key="2">
    <source>
        <dbReference type="ARBA" id="ARBA00022679"/>
    </source>
</evidence>
<evidence type="ECO:0000259" key="5">
    <source>
        <dbReference type="Pfam" id="PF00294"/>
    </source>
</evidence>